<dbReference type="HAMAP" id="MF_01515">
    <property type="entry name" value="UPF0316"/>
    <property type="match status" value="1"/>
</dbReference>
<dbReference type="Pfam" id="PF10035">
    <property type="entry name" value="DUF2179"/>
    <property type="match status" value="1"/>
</dbReference>
<feature type="domain" description="DUF2179" evidence="7">
    <location>
        <begin position="117"/>
        <end position="169"/>
    </location>
</feature>
<dbReference type="PANTHER" id="PTHR40060">
    <property type="entry name" value="UPF0316 PROTEIN YEBE"/>
    <property type="match status" value="1"/>
</dbReference>
<dbReference type="Proteomes" id="UP001519287">
    <property type="component" value="Unassembled WGS sequence"/>
</dbReference>
<reference evidence="9 10" key="1">
    <citation type="submission" date="2021-03" db="EMBL/GenBank/DDBJ databases">
        <title>Genomic Encyclopedia of Type Strains, Phase IV (KMG-IV): sequencing the most valuable type-strain genomes for metagenomic binning, comparative biology and taxonomic classification.</title>
        <authorList>
            <person name="Goeker M."/>
        </authorList>
    </citation>
    <scope>NUCLEOTIDE SEQUENCE [LARGE SCALE GENOMIC DNA]</scope>
    <source>
        <strain evidence="9 10">DSM 26048</strain>
    </source>
</reference>
<comment type="subcellular location">
    <subcellularLocation>
        <location evidence="1 6">Cell membrane</location>
        <topology evidence="1 6">Multi-pass membrane protein</topology>
    </subcellularLocation>
</comment>
<feature type="domain" description="DUF5698" evidence="8">
    <location>
        <begin position="27"/>
        <end position="83"/>
    </location>
</feature>
<evidence type="ECO:0000256" key="2">
    <source>
        <dbReference type="ARBA" id="ARBA00022475"/>
    </source>
</evidence>
<dbReference type="InterPro" id="IPR044035">
    <property type="entry name" value="DUF5698"/>
</dbReference>
<protein>
    <recommendedName>
        <fullName evidence="6">UPF0316 protein J2Z66_005326</fullName>
    </recommendedName>
</protein>
<keyword evidence="3 6" id="KW-0812">Transmembrane</keyword>
<feature type="transmembrane region" description="Helical" evidence="6">
    <location>
        <begin position="40"/>
        <end position="63"/>
    </location>
</feature>
<evidence type="ECO:0000256" key="4">
    <source>
        <dbReference type="ARBA" id="ARBA00022989"/>
    </source>
</evidence>
<evidence type="ECO:0000313" key="9">
    <source>
        <dbReference type="EMBL" id="MBP1993700.1"/>
    </source>
</evidence>
<evidence type="ECO:0000256" key="6">
    <source>
        <dbReference type="HAMAP-Rule" id="MF_01515"/>
    </source>
</evidence>
<keyword evidence="2 6" id="KW-1003">Cell membrane</keyword>
<accession>A0ABS4J341</accession>
<dbReference type="PANTHER" id="PTHR40060:SF1">
    <property type="entry name" value="UPF0316 PROTEIN YEBE"/>
    <property type="match status" value="1"/>
</dbReference>
<keyword evidence="4 6" id="KW-1133">Transmembrane helix</keyword>
<gene>
    <name evidence="9" type="ORF">J2Z66_005326</name>
</gene>
<evidence type="ECO:0000256" key="1">
    <source>
        <dbReference type="ARBA" id="ARBA00004651"/>
    </source>
</evidence>
<dbReference type="CDD" id="cd16381">
    <property type="entry name" value="YitT_C_like_1"/>
    <property type="match status" value="1"/>
</dbReference>
<keyword evidence="5 6" id="KW-0472">Membrane</keyword>
<feature type="transmembrane region" description="Helical" evidence="6">
    <location>
        <begin position="6"/>
        <end position="28"/>
    </location>
</feature>
<dbReference type="InterPro" id="IPR022930">
    <property type="entry name" value="UPF0316"/>
</dbReference>
<organism evidence="9 10">
    <name type="scientific">Paenibacillus eucommiae</name>
    <dbReference type="NCBI Taxonomy" id="1355755"/>
    <lineage>
        <taxon>Bacteria</taxon>
        <taxon>Bacillati</taxon>
        <taxon>Bacillota</taxon>
        <taxon>Bacilli</taxon>
        <taxon>Bacillales</taxon>
        <taxon>Paenibacillaceae</taxon>
        <taxon>Paenibacillus</taxon>
    </lineage>
</organism>
<feature type="transmembrane region" description="Helical" evidence="6">
    <location>
        <begin position="69"/>
        <end position="86"/>
    </location>
</feature>
<keyword evidence="10" id="KW-1185">Reference proteome</keyword>
<dbReference type="EMBL" id="JAGGLB010000020">
    <property type="protein sequence ID" value="MBP1993700.1"/>
    <property type="molecule type" value="Genomic_DNA"/>
</dbReference>
<proteinExistence type="inferred from homology"/>
<dbReference type="Pfam" id="PF18955">
    <property type="entry name" value="DUF5698"/>
    <property type="match status" value="1"/>
</dbReference>
<evidence type="ECO:0000313" key="10">
    <source>
        <dbReference type="Proteomes" id="UP001519287"/>
    </source>
</evidence>
<evidence type="ECO:0000256" key="3">
    <source>
        <dbReference type="ARBA" id="ARBA00022692"/>
    </source>
</evidence>
<sequence>MREVIQINLTLIATIILINIVYVSFFTMRMIFVIRGMKATASLLSVAEVFIYLMGLNIVLSSLDKPWNIAAYCLGWGLGVYLGSIIEEKLALGYLMFQVIVDSVELELPGKLRKLGYGITSWTAEGMSGQRLVIQILAKRMHQKKLLAELGVLSPKAFVISSEPKNFKGGFWVKRLRD</sequence>
<dbReference type="InterPro" id="IPR019264">
    <property type="entry name" value="DUF2179"/>
</dbReference>
<evidence type="ECO:0000259" key="7">
    <source>
        <dbReference type="Pfam" id="PF10035"/>
    </source>
</evidence>
<name>A0ABS4J341_9BACL</name>
<dbReference type="NCBIfam" id="NF003194">
    <property type="entry name" value="PRK04164.1-5"/>
    <property type="match status" value="1"/>
</dbReference>
<comment type="caution">
    <text evidence="9">The sequence shown here is derived from an EMBL/GenBank/DDBJ whole genome shotgun (WGS) entry which is preliminary data.</text>
</comment>
<dbReference type="RefSeq" id="WP_209975579.1">
    <property type="nucleotide sequence ID" value="NZ_JAGGLB010000020.1"/>
</dbReference>
<evidence type="ECO:0000256" key="5">
    <source>
        <dbReference type="ARBA" id="ARBA00023136"/>
    </source>
</evidence>
<comment type="similarity">
    <text evidence="6">Belongs to the UPF0316 family.</text>
</comment>
<evidence type="ECO:0000259" key="8">
    <source>
        <dbReference type="Pfam" id="PF18955"/>
    </source>
</evidence>